<proteinExistence type="predicted"/>
<accession>D5GF51</accession>
<dbReference type="STRING" id="656061.D5GF51"/>
<dbReference type="OMA" id="VHIAIAH"/>
<dbReference type="RefSeq" id="XP_002838953.1">
    <property type="nucleotide sequence ID" value="XM_002838907.1"/>
</dbReference>
<dbReference type="GeneID" id="9188015"/>
<feature type="region of interest" description="Disordered" evidence="1">
    <location>
        <begin position="557"/>
        <end position="686"/>
    </location>
</feature>
<feature type="region of interest" description="Disordered" evidence="1">
    <location>
        <begin position="709"/>
        <end position="746"/>
    </location>
</feature>
<dbReference type="Gene3D" id="3.40.800.20">
    <property type="entry name" value="Histone deacetylase domain"/>
    <property type="match status" value="1"/>
</dbReference>
<dbReference type="InterPro" id="IPR023801">
    <property type="entry name" value="His_deacetylse_dom"/>
</dbReference>
<protein>
    <submittedName>
        <fullName evidence="3">(Perigord truffle) hypothetical protein</fullName>
    </submittedName>
</protein>
<dbReference type="PRINTS" id="PR01270">
    <property type="entry name" value="HDASUPER"/>
</dbReference>
<dbReference type="InterPro" id="IPR023696">
    <property type="entry name" value="Ureohydrolase_dom_sf"/>
</dbReference>
<dbReference type="InterPro" id="IPR000286">
    <property type="entry name" value="HDACs"/>
</dbReference>
<dbReference type="eggNOG" id="KOG1343">
    <property type="taxonomic scope" value="Eukaryota"/>
</dbReference>
<evidence type="ECO:0000256" key="1">
    <source>
        <dbReference type="SAM" id="MobiDB-lite"/>
    </source>
</evidence>
<gene>
    <name evidence="3" type="ORF">GSTUM_00001858001</name>
</gene>
<feature type="compositionally biased region" description="Low complexity" evidence="1">
    <location>
        <begin position="614"/>
        <end position="644"/>
    </location>
</feature>
<dbReference type="InterPro" id="IPR037138">
    <property type="entry name" value="His_deacetylse_dom_sf"/>
</dbReference>
<dbReference type="Pfam" id="PF00850">
    <property type="entry name" value="Hist_deacetyl"/>
    <property type="match status" value="1"/>
</dbReference>
<organism evidence="3 4">
    <name type="scientific">Tuber melanosporum (strain Mel28)</name>
    <name type="common">Perigord black truffle</name>
    <dbReference type="NCBI Taxonomy" id="656061"/>
    <lineage>
        <taxon>Eukaryota</taxon>
        <taxon>Fungi</taxon>
        <taxon>Dikarya</taxon>
        <taxon>Ascomycota</taxon>
        <taxon>Pezizomycotina</taxon>
        <taxon>Pezizomycetes</taxon>
        <taxon>Pezizales</taxon>
        <taxon>Tuberaceae</taxon>
        <taxon>Tuber</taxon>
    </lineage>
</organism>
<name>D5GF51_TUBMM</name>
<dbReference type="Proteomes" id="UP000006911">
    <property type="component" value="Unassembled WGS sequence"/>
</dbReference>
<dbReference type="HOGENOM" id="CLU_001880_0_0_1"/>
<evidence type="ECO:0000313" key="4">
    <source>
        <dbReference type="Proteomes" id="UP000006911"/>
    </source>
</evidence>
<dbReference type="PANTHER" id="PTHR47558">
    <property type="entry name" value="HISTONE DEACETYLASE HOS3"/>
    <property type="match status" value="1"/>
</dbReference>
<dbReference type="EMBL" id="FN430207">
    <property type="protein sequence ID" value="CAZ83144.1"/>
    <property type="molecule type" value="Genomic_DNA"/>
</dbReference>
<dbReference type="AlphaFoldDB" id="D5GF51"/>
<dbReference type="InParanoid" id="D5GF51"/>
<dbReference type="GO" id="GO:0004407">
    <property type="term" value="F:histone deacetylase activity"/>
    <property type="evidence" value="ECO:0007669"/>
    <property type="project" value="TreeGrafter"/>
</dbReference>
<dbReference type="SUPFAM" id="SSF52768">
    <property type="entry name" value="Arginase/deacetylase"/>
    <property type="match status" value="1"/>
</dbReference>
<dbReference type="GO" id="GO:0005634">
    <property type="term" value="C:nucleus"/>
    <property type="evidence" value="ECO:0007669"/>
    <property type="project" value="TreeGrafter"/>
</dbReference>
<dbReference type="KEGG" id="tml:GSTUM_00001858001"/>
<evidence type="ECO:0000313" key="3">
    <source>
        <dbReference type="EMBL" id="CAZ83144.1"/>
    </source>
</evidence>
<keyword evidence="4" id="KW-1185">Reference proteome</keyword>
<dbReference type="PANTHER" id="PTHR47558:SF1">
    <property type="entry name" value="HISTONE DEACETYLASE HOS3"/>
    <property type="match status" value="1"/>
</dbReference>
<reference evidence="3 4" key="1">
    <citation type="journal article" date="2010" name="Nature">
        <title>Perigord black truffle genome uncovers evolutionary origins and mechanisms of symbiosis.</title>
        <authorList>
            <person name="Martin F."/>
            <person name="Kohler A."/>
            <person name="Murat C."/>
            <person name="Balestrini R."/>
            <person name="Coutinho P.M."/>
            <person name="Jaillon O."/>
            <person name="Montanini B."/>
            <person name="Morin E."/>
            <person name="Noel B."/>
            <person name="Percudani R."/>
            <person name="Porcel B."/>
            <person name="Rubini A."/>
            <person name="Amicucci A."/>
            <person name="Amselem J."/>
            <person name="Anthouard V."/>
            <person name="Arcioni S."/>
            <person name="Artiguenave F."/>
            <person name="Aury J.M."/>
            <person name="Ballario P."/>
            <person name="Bolchi A."/>
            <person name="Brenna A."/>
            <person name="Brun A."/>
            <person name="Buee M."/>
            <person name="Cantarel B."/>
            <person name="Chevalier G."/>
            <person name="Couloux A."/>
            <person name="Da Silva C."/>
            <person name="Denoeud F."/>
            <person name="Duplessis S."/>
            <person name="Ghignone S."/>
            <person name="Hilselberger B."/>
            <person name="Iotti M."/>
            <person name="Marcais B."/>
            <person name="Mello A."/>
            <person name="Miranda M."/>
            <person name="Pacioni G."/>
            <person name="Quesneville H."/>
            <person name="Riccioni C."/>
            <person name="Ruotolo R."/>
            <person name="Splivallo R."/>
            <person name="Stocchi V."/>
            <person name="Tisserant E."/>
            <person name="Viscomi A.R."/>
            <person name="Zambonelli A."/>
            <person name="Zampieri E."/>
            <person name="Henrissat B."/>
            <person name="Lebrun M.H."/>
            <person name="Paolocci F."/>
            <person name="Bonfante P."/>
            <person name="Ottonello S."/>
            <person name="Wincker P."/>
        </authorList>
    </citation>
    <scope>NUCLEOTIDE SEQUENCE [LARGE SCALE GENOMIC DNA]</scope>
    <source>
        <strain evidence="3 4">Mel28</strain>
    </source>
</reference>
<sequence length="863" mass="93546">MSAPTAVIFHDTSYRHRYSRPNTSLQDLATIVERPERIPAATLGVAAAQTRVGRSRLSIRKSERMGSLLDLEVMLVHCHAAPVRGAKSSWPEDLAAMCGAAAEKLKKGECEVPKGYHQGDLYLCEESKEDLEGCLGALYDGVDLVFGGDERNGTISEDDQKRRGVRRAFVCIRPPGKLISSQSQAHTNCQSIGHHCAETQPSGFCWLNNVHIAIAHAARAHGLSHAVILDFDLHHGDGSQAIAWTLNELAESTHNTSKRTSGIQVPNIGYFSLHDINSYPCEYGDIDKIKNASLNLHAHGQCMQNVHLAPYSTEGEFWTLYNDKYSSLLTKAREFLSVAAVSKPKKSREFKAGVFLSAGFDASEHEGAGMQRHAVNVPTSFFARFTSDAVALAEEYCHGRVLSVLEGGYSDRALTTGVFAHMAGLACAPPEAASTYVSPSLGLTPLHKPLENSGLDRGWDAEWWGMERVLELEGHFAKMTAKKPNVERASTSYLSPTAASVAKKNDVPRRVMSNGYLDGNNNNGPPPPPPVIPWEVAAFDLSRMIVPEFRESVEIPPIEKPTKRSARHSVIGVVDPDGTRMTLRDRKPKPAPDPSPDIDRGRRRMTTTGILPDSAASSRAPSRAVSRAPSRAPSKAPSRPPSRAQRVGAPSRGVTPIPPSRGTTPAPGGRQIGSTSGGGVTVAGPRKAVVKKPSVIGTDVSKRVVDQHPVTAVQKTSSTISSASSVASSSPTGSQEPMKTGCDDDVDSLTKGMFKVKLTYKNRDKDRAEQLRILEQEKERTERALETEKRRLATNHALKRKEGGVGRMKEAFERNLTGTTAAGSHAEKETKMVDNVEIPVACSPMDQTFHGGDIKFADPWQGK</sequence>
<feature type="compositionally biased region" description="Low complexity" evidence="1">
    <location>
        <begin position="716"/>
        <end position="734"/>
    </location>
</feature>
<dbReference type="InterPro" id="IPR053244">
    <property type="entry name" value="HDAC_HD_type_1"/>
</dbReference>
<feature type="domain" description="Histone deacetylase" evidence="2">
    <location>
        <begin position="110"/>
        <end position="424"/>
    </location>
</feature>
<evidence type="ECO:0000259" key="2">
    <source>
        <dbReference type="Pfam" id="PF00850"/>
    </source>
</evidence>
<dbReference type="GO" id="GO:0010468">
    <property type="term" value="P:regulation of gene expression"/>
    <property type="evidence" value="ECO:0007669"/>
    <property type="project" value="UniProtKB-ARBA"/>
</dbReference>